<evidence type="ECO:0000313" key="3">
    <source>
        <dbReference type="RefSeq" id="XP_027195121.1"/>
    </source>
</evidence>
<feature type="transmembrane region" description="Helical" evidence="1">
    <location>
        <begin position="121"/>
        <end position="142"/>
    </location>
</feature>
<protein>
    <submittedName>
        <fullName evidence="3">Uncharacterized protein LOC113789743</fullName>
    </submittedName>
</protein>
<reference evidence="3" key="1">
    <citation type="submission" date="2025-08" db="UniProtKB">
        <authorList>
            <consortium name="RefSeq"/>
        </authorList>
    </citation>
    <scope>IDENTIFICATION</scope>
    <source>
        <strain evidence="3">Airmid</strain>
    </source>
</reference>
<gene>
    <name evidence="3" type="primary">LOC113789743</name>
</gene>
<dbReference type="OMA" id="HMIEWRN"/>
<accession>A0A6P6XQI1</accession>
<organism evidence="2 3">
    <name type="scientific">Dermatophagoides pteronyssinus</name>
    <name type="common">European house dust mite</name>
    <dbReference type="NCBI Taxonomy" id="6956"/>
    <lineage>
        <taxon>Eukaryota</taxon>
        <taxon>Metazoa</taxon>
        <taxon>Ecdysozoa</taxon>
        <taxon>Arthropoda</taxon>
        <taxon>Chelicerata</taxon>
        <taxon>Arachnida</taxon>
        <taxon>Acari</taxon>
        <taxon>Acariformes</taxon>
        <taxon>Sarcoptiformes</taxon>
        <taxon>Astigmata</taxon>
        <taxon>Psoroptidia</taxon>
        <taxon>Analgoidea</taxon>
        <taxon>Pyroglyphidae</taxon>
        <taxon>Dermatophagoidinae</taxon>
        <taxon>Dermatophagoides</taxon>
    </lineage>
</organism>
<dbReference type="OrthoDB" id="6508926at2759"/>
<name>A0A6P6XQI1_DERPT</name>
<keyword evidence="1" id="KW-0472">Membrane</keyword>
<dbReference type="PROSITE" id="PS51257">
    <property type="entry name" value="PROKAR_LIPOPROTEIN"/>
    <property type="match status" value="1"/>
</dbReference>
<dbReference type="KEGG" id="dpte:113789743"/>
<proteinExistence type="predicted"/>
<dbReference type="AlphaFoldDB" id="A0A6P6XQI1"/>
<feature type="transmembrane region" description="Helical" evidence="1">
    <location>
        <begin position="294"/>
        <end position="317"/>
    </location>
</feature>
<evidence type="ECO:0000256" key="1">
    <source>
        <dbReference type="SAM" id="Phobius"/>
    </source>
</evidence>
<keyword evidence="2" id="KW-1185">Reference proteome</keyword>
<sequence length="328" mass="38363">MASSYGKRTWFHELVGIISLLSMIACFLMLDHKPCQIPLLPREELSRWTTKPITGTEISTKSLREKNQTLIAEQMELFIENYYDSLQIFQIIIGCWSIIIMLFGIINIVPKHEDFKVMTILLMVLIMGFAALFAFYTAFIAFHKPCRALTTTTTTSSTSTTSTTIKHQQEIIPMTRANLRQLRYYYSQQLLQQQNNSNHNQQQQQGLKSMILNTINNNNNNVNNQQQQQQQKNKFLTTILSKFWFNNNNNNNNSNQTNIIQLPSSPDQLIYMLEFRSIKDKRPVNVFEDEDDTMIRITLINSLVGFILLCSDFLFFFDSRQHMIEWRN</sequence>
<dbReference type="RefSeq" id="XP_027195121.1">
    <property type="nucleotide sequence ID" value="XM_027339320.1"/>
</dbReference>
<feature type="transmembrane region" description="Helical" evidence="1">
    <location>
        <begin position="88"/>
        <end position="109"/>
    </location>
</feature>
<keyword evidence="1" id="KW-1133">Transmembrane helix</keyword>
<dbReference type="InParanoid" id="A0A6P6XQI1"/>
<evidence type="ECO:0000313" key="2">
    <source>
        <dbReference type="Proteomes" id="UP000515146"/>
    </source>
</evidence>
<keyword evidence="1" id="KW-0812">Transmembrane</keyword>
<dbReference type="Proteomes" id="UP000515146">
    <property type="component" value="Unplaced"/>
</dbReference>
<feature type="transmembrane region" description="Helical" evidence="1">
    <location>
        <begin position="12"/>
        <end position="30"/>
    </location>
</feature>